<name>A0A392W0X1_9FABA</name>
<organism evidence="1 2">
    <name type="scientific">Trifolium medium</name>
    <dbReference type="NCBI Taxonomy" id="97028"/>
    <lineage>
        <taxon>Eukaryota</taxon>
        <taxon>Viridiplantae</taxon>
        <taxon>Streptophyta</taxon>
        <taxon>Embryophyta</taxon>
        <taxon>Tracheophyta</taxon>
        <taxon>Spermatophyta</taxon>
        <taxon>Magnoliopsida</taxon>
        <taxon>eudicotyledons</taxon>
        <taxon>Gunneridae</taxon>
        <taxon>Pentapetalae</taxon>
        <taxon>rosids</taxon>
        <taxon>fabids</taxon>
        <taxon>Fabales</taxon>
        <taxon>Fabaceae</taxon>
        <taxon>Papilionoideae</taxon>
        <taxon>50 kb inversion clade</taxon>
        <taxon>NPAAA clade</taxon>
        <taxon>Hologalegina</taxon>
        <taxon>IRL clade</taxon>
        <taxon>Trifolieae</taxon>
        <taxon>Trifolium</taxon>
    </lineage>
</organism>
<proteinExistence type="predicted"/>
<comment type="caution">
    <text evidence="1">The sequence shown here is derived from an EMBL/GenBank/DDBJ whole genome shotgun (WGS) entry which is preliminary data.</text>
</comment>
<accession>A0A392W0X1</accession>
<dbReference type="Proteomes" id="UP000265520">
    <property type="component" value="Unassembled WGS sequence"/>
</dbReference>
<dbReference type="EMBL" id="LXQA011346537">
    <property type="protein sequence ID" value="MCI94076.1"/>
    <property type="molecule type" value="Genomic_DNA"/>
</dbReference>
<dbReference type="AlphaFoldDB" id="A0A392W0X1"/>
<keyword evidence="2" id="KW-1185">Reference proteome</keyword>
<evidence type="ECO:0000313" key="1">
    <source>
        <dbReference type="EMBL" id="MCI94076.1"/>
    </source>
</evidence>
<protein>
    <submittedName>
        <fullName evidence="1">Uncharacterized protein</fullName>
    </submittedName>
</protein>
<reference evidence="1 2" key="1">
    <citation type="journal article" date="2018" name="Front. Plant Sci.">
        <title>Red Clover (Trifolium pratense) and Zigzag Clover (T. medium) - A Picture of Genomic Similarities and Differences.</title>
        <authorList>
            <person name="Dluhosova J."/>
            <person name="Istvanek J."/>
            <person name="Nedelnik J."/>
            <person name="Repkova J."/>
        </authorList>
    </citation>
    <scope>NUCLEOTIDE SEQUENCE [LARGE SCALE GENOMIC DNA]</scope>
    <source>
        <strain evidence="2">cv. 10/8</strain>
        <tissue evidence="1">Leaf</tissue>
    </source>
</reference>
<evidence type="ECO:0000313" key="2">
    <source>
        <dbReference type="Proteomes" id="UP000265520"/>
    </source>
</evidence>
<feature type="non-terminal residue" evidence="1">
    <location>
        <position position="57"/>
    </location>
</feature>
<sequence>MIKEEEEEKSKILNLPAPNPVLLLEGPQKHQAEASTSTTLSVDKKAVTASKLAEALA</sequence>